<evidence type="ECO:0000313" key="4">
    <source>
        <dbReference type="EMBL" id="KAH9000102.1"/>
    </source>
</evidence>
<dbReference type="InterPro" id="IPR017439">
    <property type="entry name" value="Amidohydrolase"/>
</dbReference>
<dbReference type="PANTHER" id="PTHR30575">
    <property type="entry name" value="PEPTIDASE M20"/>
    <property type="match status" value="1"/>
</dbReference>
<dbReference type="Pfam" id="PF01546">
    <property type="entry name" value="Peptidase_M20"/>
    <property type="match status" value="1"/>
</dbReference>
<dbReference type="InterPro" id="IPR036264">
    <property type="entry name" value="Bact_exopeptidase_dim_dom"/>
</dbReference>
<evidence type="ECO:0000256" key="2">
    <source>
        <dbReference type="SAM" id="MobiDB-lite"/>
    </source>
</evidence>
<dbReference type="Pfam" id="PF07687">
    <property type="entry name" value="M20_dimer"/>
    <property type="match status" value="1"/>
</dbReference>
<dbReference type="EMBL" id="JAKELL010000002">
    <property type="protein sequence ID" value="KAH9000102.1"/>
    <property type="molecule type" value="Genomic_DNA"/>
</dbReference>
<feature type="region of interest" description="Disordered" evidence="2">
    <location>
        <begin position="23"/>
        <end position="47"/>
    </location>
</feature>
<dbReference type="FunFam" id="3.30.70.360:FF:000004">
    <property type="entry name" value="Peptidase M20 domain-containing protein 2"/>
    <property type="match status" value="1"/>
</dbReference>
<keyword evidence="5" id="KW-1185">Reference proteome</keyword>
<accession>A0AAD4LRT8</accession>
<dbReference type="Proteomes" id="UP001201163">
    <property type="component" value="Unassembled WGS sequence"/>
</dbReference>
<dbReference type="PANTHER" id="PTHR30575:SF0">
    <property type="entry name" value="XAA-ARG DIPEPTIDASE"/>
    <property type="match status" value="1"/>
</dbReference>
<dbReference type="Gene3D" id="3.30.70.360">
    <property type="match status" value="1"/>
</dbReference>
<proteinExistence type="inferred from homology"/>
<dbReference type="GO" id="GO:0016805">
    <property type="term" value="F:dipeptidase activity"/>
    <property type="evidence" value="ECO:0007669"/>
    <property type="project" value="TreeGrafter"/>
</dbReference>
<dbReference type="InterPro" id="IPR052030">
    <property type="entry name" value="Peptidase_M20/M20A_hydrolases"/>
</dbReference>
<dbReference type="Gene3D" id="3.40.630.10">
    <property type="entry name" value="Zn peptidases"/>
    <property type="match status" value="1"/>
</dbReference>
<evidence type="ECO:0000313" key="5">
    <source>
        <dbReference type="Proteomes" id="UP001201163"/>
    </source>
</evidence>
<protein>
    <recommendedName>
        <fullName evidence="3">Peptidase M20 dimerisation domain-containing protein</fullName>
    </recommendedName>
</protein>
<dbReference type="NCBIfam" id="TIGR01891">
    <property type="entry name" value="amidohydrolases"/>
    <property type="match status" value="1"/>
</dbReference>
<evidence type="ECO:0000256" key="1">
    <source>
        <dbReference type="ARBA" id="ARBA00006247"/>
    </source>
</evidence>
<gene>
    <name evidence="4" type="ORF">EDB92DRAFT_1939845</name>
</gene>
<dbReference type="AlphaFoldDB" id="A0AAD4LRT8"/>
<comment type="similarity">
    <text evidence="1">Belongs to the peptidase M20A family.</text>
</comment>
<comment type="caution">
    <text evidence="4">The sequence shown here is derived from an EMBL/GenBank/DDBJ whole genome shotgun (WGS) entry which is preliminary data.</text>
</comment>
<dbReference type="SUPFAM" id="SSF53187">
    <property type="entry name" value="Zn-dependent exopeptidases"/>
    <property type="match status" value="1"/>
</dbReference>
<dbReference type="InterPro" id="IPR011650">
    <property type="entry name" value="Peptidase_M20_dimer"/>
</dbReference>
<sequence>MTSNLPHERSGCFSGLLAGSRRQRACQHAPRQGESAPRASSPGKALPEELPGYVRIASSCDFGSAKRETGHPPPYSWATSEKDYMADAMRTIEDTLRELGPELRKLSLDIHDHPELRFEERYAHDRLTEFMSSRGFTVTRHYLGLATAWRAEFKRGVRGRTVGVNAEMDALPGIGHACGHNLIAMAGVGVALALRAALEKHDVPGTVVLLGTPAEESGAGKQILMDRGAYNDMDVCIMCHPTAGETQEMGFVSSLALQSLSVEYFGQAAHAGYAPWDGVNALDAAFVAYAGISALRQQIRPEQRVHGVISGRDWAPNVIPDYAKVSWSVRAETRDALEKLRERVGIHSRTHAHAVGEPCERYLDLRQNPVLGGPTNHIPDLLNECPLLAEDLSSTAHRCYGIPSYWSTSPASASTDFGNVSHALPALHPIFTIPSPDGAQNHSPGFARAARSEAAHTAALRTAALLAHTGFRVHSDGAFCARVRAAYDAGTDAAAAGASAGTTTGRQYEITTA</sequence>
<evidence type="ECO:0000259" key="3">
    <source>
        <dbReference type="Pfam" id="PF07687"/>
    </source>
</evidence>
<feature type="domain" description="Peptidase M20 dimerisation" evidence="3">
    <location>
        <begin position="261"/>
        <end position="344"/>
    </location>
</feature>
<dbReference type="InterPro" id="IPR002933">
    <property type="entry name" value="Peptidase_M20"/>
</dbReference>
<dbReference type="SUPFAM" id="SSF55031">
    <property type="entry name" value="Bacterial exopeptidase dimerisation domain"/>
    <property type="match status" value="1"/>
</dbReference>
<reference evidence="4" key="1">
    <citation type="submission" date="2022-01" db="EMBL/GenBank/DDBJ databases">
        <title>Comparative genomics reveals a dynamic genome evolution in the ectomycorrhizal milk-cap (Lactarius) mushrooms.</title>
        <authorList>
            <consortium name="DOE Joint Genome Institute"/>
            <person name="Lebreton A."/>
            <person name="Tang N."/>
            <person name="Kuo A."/>
            <person name="LaButti K."/>
            <person name="Drula E."/>
            <person name="Barry K."/>
            <person name="Clum A."/>
            <person name="Lipzen A."/>
            <person name="Mousain D."/>
            <person name="Ng V."/>
            <person name="Wang R."/>
            <person name="Wang X."/>
            <person name="Dai Y."/>
            <person name="Henrissat B."/>
            <person name="Grigoriev I.V."/>
            <person name="Guerin-Laguette A."/>
            <person name="Yu F."/>
            <person name="Martin F.M."/>
        </authorList>
    </citation>
    <scope>NUCLEOTIDE SEQUENCE</scope>
    <source>
        <strain evidence="4">QP</strain>
    </source>
</reference>
<name>A0AAD4LRT8_9AGAM</name>
<organism evidence="4 5">
    <name type="scientific">Lactarius akahatsu</name>
    <dbReference type="NCBI Taxonomy" id="416441"/>
    <lineage>
        <taxon>Eukaryota</taxon>
        <taxon>Fungi</taxon>
        <taxon>Dikarya</taxon>
        <taxon>Basidiomycota</taxon>
        <taxon>Agaricomycotina</taxon>
        <taxon>Agaricomycetes</taxon>
        <taxon>Russulales</taxon>
        <taxon>Russulaceae</taxon>
        <taxon>Lactarius</taxon>
    </lineage>
</organism>
<dbReference type="CDD" id="cd03887">
    <property type="entry name" value="M20_Acy1L2"/>
    <property type="match status" value="1"/>
</dbReference>